<evidence type="ECO:0000256" key="10">
    <source>
        <dbReference type="ARBA" id="ARBA00023229"/>
    </source>
</evidence>
<dbReference type="SUPFAM" id="SSF69765">
    <property type="entry name" value="IpsF-like"/>
    <property type="match status" value="1"/>
</dbReference>
<comment type="catalytic activity">
    <reaction evidence="1 13">
        <text>4-CDP-2-C-methyl-D-erythritol 2-phosphate = 2-C-methyl-D-erythritol 2,4-cyclic diphosphate + CMP</text>
        <dbReference type="Rhea" id="RHEA:23864"/>
        <dbReference type="ChEBI" id="CHEBI:57919"/>
        <dbReference type="ChEBI" id="CHEBI:58483"/>
        <dbReference type="ChEBI" id="CHEBI:60377"/>
        <dbReference type="EC" id="4.6.1.12"/>
    </reaction>
</comment>
<comment type="similarity">
    <text evidence="13">In the C-terminal section; belongs to the IspF family.</text>
</comment>
<dbReference type="InterPro" id="IPR036571">
    <property type="entry name" value="MECDP_synthase_sf"/>
</dbReference>
<evidence type="ECO:0000256" key="7">
    <source>
        <dbReference type="ARBA" id="ARBA00022679"/>
    </source>
</evidence>
<feature type="site" description="Transition state stabilizer" evidence="13">
    <location>
        <position position="262"/>
    </location>
</feature>
<comment type="pathway">
    <text evidence="4 13">Isoprenoid biosynthesis; isopentenyl diphosphate biosynthesis via DXP pathway; isopentenyl diphosphate from 1-deoxy-D-xylulose 5-phosphate: step 4/6.</text>
</comment>
<dbReference type="NCBIfam" id="TIGR00151">
    <property type="entry name" value="ispF"/>
    <property type="match status" value="1"/>
</dbReference>
<keyword evidence="7 13" id="KW-0808">Transferase</keyword>
<evidence type="ECO:0000256" key="1">
    <source>
        <dbReference type="ARBA" id="ARBA00000200"/>
    </source>
</evidence>
<dbReference type="Gene3D" id="3.30.1330.50">
    <property type="entry name" value="2-C-methyl-D-erythritol 2,4-cyclodiphosphate synthase"/>
    <property type="match status" value="1"/>
</dbReference>
<comment type="similarity">
    <text evidence="6">Belongs to the IspD/TarI cytidylyltransferase family. IspD subfamily.</text>
</comment>
<feature type="binding site" evidence="13">
    <location>
        <begin position="289"/>
        <end position="293"/>
    </location>
    <ligand>
        <name>4-CDP-2-C-methyl-D-erythritol 2-phosphate</name>
        <dbReference type="ChEBI" id="CHEBI:57919"/>
    </ligand>
</feature>
<gene>
    <name evidence="15" type="primary">ispD</name>
    <name evidence="13" type="synonym">ispDF</name>
    <name evidence="15" type="ORF">NE675_06415</name>
</gene>
<dbReference type="PROSITE" id="PS01295">
    <property type="entry name" value="ISPD"/>
    <property type="match status" value="1"/>
</dbReference>
<feature type="domain" description="2-C-methyl-D-erythritol 2,4-cyclodiphosphate synthase" evidence="14">
    <location>
        <begin position="230"/>
        <end position="382"/>
    </location>
</feature>
<evidence type="ECO:0000256" key="9">
    <source>
        <dbReference type="ARBA" id="ARBA00022723"/>
    </source>
</evidence>
<feature type="site" description="Positions MEP for the nucleophilic attack" evidence="13">
    <location>
        <position position="209"/>
    </location>
</feature>
<evidence type="ECO:0000256" key="13">
    <source>
        <dbReference type="HAMAP-Rule" id="MF_01520"/>
    </source>
</evidence>
<feature type="region of interest" description="2-C-methyl-D-erythritol 2,4-cyclodiphosphate synthase" evidence="13">
    <location>
        <begin position="230"/>
        <end position="389"/>
    </location>
</feature>
<dbReference type="Proteomes" id="UP001206692">
    <property type="component" value="Unassembled WGS sequence"/>
</dbReference>
<name>A0ABT1STQ9_9FIRM</name>
<evidence type="ECO:0000259" key="14">
    <source>
        <dbReference type="Pfam" id="PF02542"/>
    </source>
</evidence>
<dbReference type="InterPro" id="IPR001228">
    <property type="entry name" value="IspD"/>
</dbReference>
<organism evidence="15 16">
    <name type="scientific">Megasphaera massiliensis</name>
    <dbReference type="NCBI Taxonomy" id="1232428"/>
    <lineage>
        <taxon>Bacteria</taxon>
        <taxon>Bacillati</taxon>
        <taxon>Bacillota</taxon>
        <taxon>Negativicutes</taxon>
        <taxon>Veillonellales</taxon>
        <taxon>Veillonellaceae</taxon>
        <taxon>Megasphaera</taxon>
    </lineage>
</organism>
<sequence length="389" mass="42907">MKVSVIVVAAGTGSRFGYERNKLFYPLCGEPVLTHTLRNIFAARSVHEVVIVHSRIDTKEIRRIVDDLHPVQPVRYTLGGAEREDSVYNGLLAVSPDMDVVMVHDGARPFATPDWYDQGAVMMETARAAIYGIPLKDTVKVRGDDGRLHTLNRSRLVAAQTPQIFHRDLLMEAHKQARLKGLKATDDASLVEAMGVPVVILEGSDKNRKVTTRDDIPILSLYLKGREVQRIGTGYDVHRLVEGRPLILGGVEVPFDRGLDGHSDADVLIHAVMDALLGAAGLRDIGTYFPDNDENFKDISSLVLLAKVRHLLQEKCCRIVNLDVTLLAQQPKIKPFVPQMIENIAEALRISKSAVSVKATTTEKLGFVGREEGMAAQAAAMILSYQSYL</sequence>
<keyword evidence="8 13" id="KW-0548">Nucleotidyltransferase</keyword>
<dbReference type="EC" id="2.7.7.60" evidence="13"/>
<feature type="binding site" evidence="13">
    <location>
        <begin position="360"/>
        <end position="363"/>
    </location>
    <ligand>
        <name>4-CDP-2-C-methyl-D-erythritol 2-phosphate</name>
        <dbReference type="ChEBI" id="CHEBI:57919"/>
    </ligand>
</feature>
<dbReference type="EMBL" id="JANGEW010000010">
    <property type="protein sequence ID" value="MCQ5342665.1"/>
    <property type="molecule type" value="Genomic_DNA"/>
</dbReference>
<feature type="region of interest" description="2-C-methyl-D-erythritol 4-phosphate cytidylyltransferase" evidence="13">
    <location>
        <begin position="1"/>
        <end position="230"/>
    </location>
</feature>
<dbReference type="InterPro" id="IPR020555">
    <property type="entry name" value="MECDP_synthase_CS"/>
</dbReference>
<accession>A0ABT1STQ9</accession>
<keyword evidence="9 13" id="KW-0479">Metal-binding</keyword>
<comment type="caution">
    <text evidence="13">Lacks conserved residue(s) required for the propagation of feature annotation.</text>
</comment>
<dbReference type="InterPro" id="IPR018294">
    <property type="entry name" value="ISPD_synthase_CS"/>
</dbReference>
<keyword evidence="10 13" id="KW-0414">Isoprene biosynthesis</keyword>
<dbReference type="Gene3D" id="3.90.550.10">
    <property type="entry name" value="Spore Coat Polysaccharide Biosynthesis Protein SpsA, Chain A"/>
    <property type="match status" value="1"/>
</dbReference>
<dbReference type="NCBIfam" id="TIGR00453">
    <property type="entry name" value="ispD"/>
    <property type="match status" value="1"/>
</dbReference>
<feature type="binding site" evidence="13">
    <location>
        <begin position="236"/>
        <end position="238"/>
    </location>
    <ligand>
        <name>4-CDP-2-C-methyl-D-erythritol 2-phosphate</name>
        <dbReference type="ChEBI" id="CHEBI:57919"/>
    </ligand>
</feature>
<evidence type="ECO:0000256" key="8">
    <source>
        <dbReference type="ARBA" id="ARBA00022695"/>
    </source>
</evidence>
<dbReference type="GO" id="GO:0050518">
    <property type="term" value="F:2-C-methyl-D-erythritol 4-phosphate cytidylyltransferase activity"/>
    <property type="evidence" value="ECO:0007669"/>
    <property type="project" value="UniProtKB-EC"/>
</dbReference>
<reference evidence="15 16" key="1">
    <citation type="submission" date="2022-06" db="EMBL/GenBank/DDBJ databases">
        <title>Isolation of gut microbiota from human fecal samples.</title>
        <authorList>
            <person name="Pamer E.G."/>
            <person name="Barat B."/>
            <person name="Waligurski E."/>
            <person name="Medina S."/>
            <person name="Paddock L."/>
            <person name="Mostad J."/>
        </authorList>
    </citation>
    <scope>NUCLEOTIDE SEQUENCE [LARGE SCALE GENOMIC DNA]</scope>
    <source>
        <strain evidence="15 16">DFI.1.1</strain>
    </source>
</reference>
<dbReference type="CDD" id="cd00554">
    <property type="entry name" value="MECDP_synthase"/>
    <property type="match status" value="1"/>
</dbReference>
<dbReference type="HAMAP" id="MF_01520">
    <property type="entry name" value="IspDF"/>
    <property type="match status" value="1"/>
</dbReference>
<proteinExistence type="inferred from homology"/>
<comment type="similarity">
    <text evidence="13">In the N-terminal section; belongs to the IspD/TarI cytidylyltransferase family. IspD subfamily.</text>
</comment>
<feature type="binding site" evidence="13">
    <location>
        <position position="236"/>
    </location>
    <ligand>
        <name>a divalent metal cation</name>
        <dbReference type="ChEBI" id="CHEBI:60240"/>
    </ligand>
</feature>
<keyword evidence="11 13" id="KW-0456">Lyase</keyword>
<evidence type="ECO:0000256" key="5">
    <source>
        <dbReference type="ARBA" id="ARBA00004787"/>
    </source>
</evidence>
<evidence type="ECO:0000313" key="15">
    <source>
        <dbReference type="EMBL" id="MCQ5342665.1"/>
    </source>
</evidence>
<dbReference type="RefSeq" id="WP_062412696.1">
    <property type="nucleotide sequence ID" value="NZ_JAJCIO010000008.1"/>
</dbReference>
<dbReference type="SUPFAM" id="SSF53448">
    <property type="entry name" value="Nucleotide-diphospho-sugar transferases"/>
    <property type="match status" value="1"/>
</dbReference>
<comment type="caution">
    <text evidence="15">The sequence shown here is derived from an EMBL/GenBank/DDBJ whole genome shotgun (WGS) entry which is preliminary data.</text>
</comment>
<keyword evidence="16" id="KW-1185">Reference proteome</keyword>
<feature type="site" description="Transition state stabilizer" evidence="13">
    <location>
        <position position="361"/>
    </location>
</feature>
<dbReference type="HAMAP" id="MF_00107">
    <property type="entry name" value="IspF"/>
    <property type="match status" value="1"/>
</dbReference>
<dbReference type="PANTHER" id="PTHR43181">
    <property type="entry name" value="2-C-METHYL-D-ERYTHRITOL 2,4-CYCLODIPHOSPHATE SYNTHASE, CHLOROPLASTIC"/>
    <property type="match status" value="1"/>
</dbReference>
<evidence type="ECO:0000256" key="12">
    <source>
        <dbReference type="ARBA" id="ARBA00023268"/>
    </source>
</evidence>
<evidence type="ECO:0000313" key="16">
    <source>
        <dbReference type="Proteomes" id="UP001206692"/>
    </source>
</evidence>
<feature type="binding site" evidence="13">
    <location>
        <begin position="284"/>
        <end position="286"/>
    </location>
    <ligand>
        <name>4-CDP-2-C-methyl-D-erythritol 2-phosphate</name>
        <dbReference type="ChEBI" id="CHEBI:57919"/>
    </ligand>
</feature>
<keyword evidence="12 13" id="KW-0511">Multifunctional enzyme</keyword>
<feature type="binding site" evidence="13">
    <location>
        <position position="238"/>
    </location>
    <ligand>
        <name>a divalent metal cation</name>
        <dbReference type="ChEBI" id="CHEBI:60240"/>
    </ligand>
</feature>
<dbReference type="InterPro" id="IPR029044">
    <property type="entry name" value="Nucleotide-diphossugar_trans"/>
</dbReference>
<feature type="binding site" evidence="13">
    <location>
        <begin position="262"/>
        <end position="263"/>
    </location>
    <ligand>
        <name>4-CDP-2-C-methyl-D-erythritol 2-phosphate</name>
        <dbReference type="ChEBI" id="CHEBI:57919"/>
    </ligand>
</feature>
<evidence type="ECO:0000256" key="2">
    <source>
        <dbReference type="ARBA" id="ARBA00001282"/>
    </source>
</evidence>
<dbReference type="PROSITE" id="PS01350">
    <property type="entry name" value="ISPF"/>
    <property type="match status" value="1"/>
</dbReference>
<feature type="binding site" evidence="13">
    <location>
        <position position="367"/>
    </location>
    <ligand>
        <name>4-CDP-2-C-methyl-D-erythritol 2-phosphate</name>
        <dbReference type="ChEBI" id="CHEBI:57919"/>
    </ligand>
</feature>
<evidence type="ECO:0000256" key="3">
    <source>
        <dbReference type="ARBA" id="ARBA00001968"/>
    </source>
</evidence>
<protein>
    <recommendedName>
        <fullName evidence="13">Bifunctional enzyme IspD/IspF</fullName>
    </recommendedName>
    <domain>
        <recommendedName>
            <fullName evidence="13">2-C-methyl-D-erythritol 4-phosphate cytidylyltransferase</fullName>
            <ecNumber evidence="13">2.7.7.60</ecNumber>
        </recommendedName>
        <alternativeName>
            <fullName evidence="13">4-diphosphocytidyl-2C-methyl-D-erythritol synthase</fullName>
        </alternativeName>
        <alternativeName>
            <fullName evidence="13">MEP cytidylyltransferase</fullName>
            <shortName evidence="13">MCT</shortName>
        </alternativeName>
    </domain>
    <domain>
        <recommendedName>
            <fullName evidence="13">2-C-methyl-D-erythritol 2,4-cyclodiphosphate synthase</fullName>
            <shortName evidence="13">MECDP-synthase</shortName>
            <shortName evidence="13">MECPP-synthase</shortName>
            <shortName evidence="13">MECPS</shortName>
            <ecNumber evidence="13">4.6.1.12</ecNumber>
        </recommendedName>
    </domain>
</protein>
<dbReference type="InterPro" id="IPR003526">
    <property type="entry name" value="MECDP_synthase"/>
</dbReference>
<comment type="catalytic activity">
    <reaction evidence="2 13">
        <text>2-C-methyl-D-erythritol 4-phosphate + CTP + H(+) = 4-CDP-2-C-methyl-D-erythritol + diphosphate</text>
        <dbReference type="Rhea" id="RHEA:13429"/>
        <dbReference type="ChEBI" id="CHEBI:15378"/>
        <dbReference type="ChEBI" id="CHEBI:33019"/>
        <dbReference type="ChEBI" id="CHEBI:37563"/>
        <dbReference type="ChEBI" id="CHEBI:57823"/>
        <dbReference type="ChEBI" id="CHEBI:58262"/>
        <dbReference type="EC" id="2.7.7.60"/>
    </reaction>
</comment>
<feature type="binding site" evidence="13">
    <location>
        <position position="370"/>
    </location>
    <ligand>
        <name>4-CDP-2-C-methyl-D-erythritol 2-phosphate</name>
        <dbReference type="ChEBI" id="CHEBI:57919"/>
    </ligand>
</feature>
<dbReference type="Pfam" id="PF01128">
    <property type="entry name" value="IspD"/>
    <property type="match status" value="1"/>
</dbReference>
<evidence type="ECO:0000256" key="4">
    <source>
        <dbReference type="ARBA" id="ARBA00004709"/>
    </source>
</evidence>
<dbReference type="EC" id="4.6.1.12" evidence="13"/>
<dbReference type="CDD" id="cd02516">
    <property type="entry name" value="CDP-ME_synthetase"/>
    <property type="match status" value="1"/>
</dbReference>
<dbReference type="InterPro" id="IPR026596">
    <property type="entry name" value="IspD/F"/>
</dbReference>
<dbReference type="Pfam" id="PF02542">
    <property type="entry name" value="YgbB"/>
    <property type="match status" value="1"/>
</dbReference>
<dbReference type="HAMAP" id="MF_00108">
    <property type="entry name" value="IspD"/>
    <property type="match status" value="1"/>
</dbReference>
<comment type="function">
    <text evidence="13">Bifunctional enzyme that catalyzes the formation of 4-diphosphocytidyl-2-C-methyl-D-erythritol from CTP and 2-C-methyl-D-erythritol 4-phosphate (MEP) (IspD), and catalyzes the conversion of 4-diphosphocytidyl-2-C-methyl-D-erythritol 2-phosphate (CDP-ME2P) to 2-C-methyl-D-erythritol 2,4-cyclodiphosphate (ME-CPP) with a corresponding release of cytidine 5-monophosphate (CMP) (IspF).</text>
</comment>
<feature type="site" description="Transition state stabilizer" evidence="13">
    <location>
        <position position="22"/>
    </location>
</feature>
<comment type="pathway">
    <text evidence="5 13">Isoprenoid biosynthesis; isopentenyl diphosphate biosynthesis via DXP pathway; isopentenyl diphosphate from 1-deoxy-D-xylulose 5-phosphate: step 2/6.</text>
</comment>
<dbReference type="PANTHER" id="PTHR43181:SF1">
    <property type="entry name" value="2-C-METHYL-D-ERYTHRITOL 2,4-CYCLODIPHOSPHATE SYNTHASE, CHLOROPLASTIC"/>
    <property type="match status" value="1"/>
</dbReference>
<evidence type="ECO:0000256" key="11">
    <source>
        <dbReference type="ARBA" id="ARBA00023239"/>
    </source>
</evidence>
<dbReference type="InterPro" id="IPR034683">
    <property type="entry name" value="IspD/TarI"/>
</dbReference>
<evidence type="ECO:0000256" key="6">
    <source>
        <dbReference type="ARBA" id="ARBA00009789"/>
    </source>
</evidence>
<comment type="cofactor">
    <cofactor evidence="3 13">
        <name>a divalent metal cation</name>
        <dbReference type="ChEBI" id="CHEBI:60240"/>
    </cofactor>
</comment>
<feature type="binding site" evidence="13">
    <location>
        <position position="270"/>
    </location>
    <ligand>
        <name>a divalent metal cation</name>
        <dbReference type="ChEBI" id="CHEBI:60240"/>
    </ligand>
</feature>
<feature type="site" description="Positions MEP for the nucleophilic attack" evidence="13">
    <location>
        <position position="153"/>
    </location>
</feature>
<feature type="site" description="Transition state stabilizer" evidence="13">
    <location>
        <position position="15"/>
    </location>
</feature>